<dbReference type="PANTHER" id="PTHR35802:SF1">
    <property type="entry name" value="PROTEASE SYNTHASE AND SPORULATION PROTEIN PAI 2"/>
    <property type="match status" value="1"/>
</dbReference>
<dbReference type="InterPro" id="IPR012349">
    <property type="entry name" value="Split_barrel_FMN-bd"/>
</dbReference>
<accession>A0A7C9KKC5</accession>
<dbReference type="InterPro" id="IPR007396">
    <property type="entry name" value="TR_PAI2-type"/>
</dbReference>
<evidence type="ECO:0000313" key="2">
    <source>
        <dbReference type="Proteomes" id="UP000481327"/>
    </source>
</evidence>
<proteinExistence type="predicted"/>
<organism evidence="1 2">
    <name type="scientific">Sandarakinorhabdus fusca</name>
    <dbReference type="NCBI Taxonomy" id="1439888"/>
    <lineage>
        <taxon>Bacteria</taxon>
        <taxon>Pseudomonadati</taxon>
        <taxon>Pseudomonadota</taxon>
        <taxon>Alphaproteobacteria</taxon>
        <taxon>Sphingomonadales</taxon>
        <taxon>Sphingosinicellaceae</taxon>
        <taxon>Sandarakinorhabdus</taxon>
    </lineage>
</organism>
<dbReference type="AlphaFoldDB" id="A0A7C9KKC5"/>
<comment type="caution">
    <text evidence="1">The sequence shown here is derived from an EMBL/GenBank/DDBJ whole genome shotgun (WGS) entry which is preliminary data.</text>
</comment>
<dbReference type="EMBL" id="WIOL01000008">
    <property type="protein sequence ID" value="MQT18561.1"/>
    <property type="molecule type" value="Genomic_DNA"/>
</dbReference>
<evidence type="ECO:0000313" key="1">
    <source>
        <dbReference type="EMBL" id="MQT18561.1"/>
    </source>
</evidence>
<dbReference type="Pfam" id="PF04299">
    <property type="entry name" value="FMN_bind_2"/>
    <property type="match status" value="1"/>
</dbReference>
<dbReference type="Gene3D" id="2.30.110.10">
    <property type="entry name" value="Electron Transport, Fmn-binding Protein, Chain A"/>
    <property type="match status" value="1"/>
</dbReference>
<dbReference type="PIRSF" id="PIRSF010372">
    <property type="entry name" value="PaiB"/>
    <property type="match status" value="1"/>
</dbReference>
<reference evidence="1 2" key="1">
    <citation type="submission" date="2019-09" db="EMBL/GenBank/DDBJ databases">
        <title>Polymorphobacter sp. isolated from a lake in China.</title>
        <authorList>
            <person name="Liu Z."/>
        </authorList>
    </citation>
    <scope>NUCLEOTIDE SEQUENCE [LARGE SCALE GENOMIC DNA]</scope>
    <source>
        <strain evidence="1 2">D40P</strain>
    </source>
</reference>
<protein>
    <submittedName>
        <fullName evidence="1">FMN-binding negative transcriptional regulator</fullName>
    </submittedName>
</protein>
<name>A0A7C9KKC5_9SPHN</name>
<keyword evidence="2" id="KW-1185">Reference proteome</keyword>
<dbReference type="Proteomes" id="UP000481327">
    <property type="component" value="Unassembled WGS sequence"/>
</dbReference>
<sequence length="200" mass="21609">MHPNAVFRFPADREALAFVADVGFAHLFAMTPDGPRVAHVPLLVVPSGVLRFHLSNGNALARHLDGAVAVASVGGPGSYISPNWYADPANNLPTWNYRTVEIEGRVTALGWDALRDLLDLSAATFEPRVGQDWTMAKMDPGRRDAMMRAITAYELVPTALRSTDKASQNRSEADARAVMAALATIGDDDGAAAVKRRRGW</sequence>
<dbReference type="PANTHER" id="PTHR35802">
    <property type="entry name" value="PROTEASE SYNTHASE AND SPORULATION PROTEIN PAI 2"/>
    <property type="match status" value="1"/>
</dbReference>
<dbReference type="SUPFAM" id="SSF50475">
    <property type="entry name" value="FMN-binding split barrel"/>
    <property type="match status" value="1"/>
</dbReference>
<gene>
    <name evidence="1" type="ORF">F3168_15000</name>
</gene>